<proteinExistence type="predicted"/>
<comment type="caution">
    <text evidence="1">The sequence shown here is derived from an EMBL/GenBank/DDBJ whole genome shotgun (WGS) entry which is preliminary data.</text>
</comment>
<dbReference type="EMBL" id="QSHO01000008">
    <property type="protein sequence ID" value="RHC16776.1"/>
    <property type="molecule type" value="Genomic_DNA"/>
</dbReference>
<accession>A0A3R6B6F2</accession>
<gene>
    <name evidence="1" type="ORF">DW856_10750</name>
</gene>
<dbReference type="Proteomes" id="UP000283513">
    <property type="component" value="Unassembled WGS sequence"/>
</dbReference>
<reference evidence="1 2" key="1">
    <citation type="submission" date="2018-08" db="EMBL/GenBank/DDBJ databases">
        <title>A genome reference for cultivated species of the human gut microbiota.</title>
        <authorList>
            <person name="Zou Y."/>
            <person name="Xue W."/>
            <person name="Luo G."/>
        </authorList>
    </citation>
    <scope>NUCLEOTIDE SEQUENCE [LARGE SCALE GENOMIC DNA]</scope>
    <source>
        <strain evidence="1 2">AM37-1AC</strain>
    </source>
</reference>
<organism evidence="1 2">
    <name type="scientific">Roseburia intestinalis</name>
    <dbReference type="NCBI Taxonomy" id="166486"/>
    <lineage>
        <taxon>Bacteria</taxon>
        <taxon>Bacillati</taxon>
        <taxon>Bacillota</taxon>
        <taxon>Clostridia</taxon>
        <taxon>Lachnospirales</taxon>
        <taxon>Lachnospiraceae</taxon>
        <taxon>Roseburia</taxon>
    </lineage>
</organism>
<sequence>MKGTVIMKIVSILISLLAWRVTGYDFFIILTVTSMTIDLYKGFKKVQKRLNKILKMMRKIKQ</sequence>
<name>A0A3R6B6F2_9FIRM</name>
<protein>
    <submittedName>
        <fullName evidence="1">Uncharacterized protein</fullName>
    </submittedName>
</protein>
<evidence type="ECO:0000313" key="1">
    <source>
        <dbReference type="EMBL" id="RHC16776.1"/>
    </source>
</evidence>
<evidence type="ECO:0000313" key="2">
    <source>
        <dbReference type="Proteomes" id="UP000283513"/>
    </source>
</evidence>
<dbReference type="AlphaFoldDB" id="A0A3R6B6F2"/>